<accession>A0A0H5RU10</accession>
<organism evidence="2 3">
    <name type="scientific">Mycolicibacterium neworleansense</name>
    <dbReference type="NCBI Taxonomy" id="146018"/>
    <lineage>
        <taxon>Bacteria</taxon>
        <taxon>Bacillati</taxon>
        <taxon>Actinomycetota</taxon>
        <taxon>Actinomycetes</taxon>
        <taxon>Mycobacteriales</taxon>
        <taxon>Mycobacteriaceae</taxon>
        <taxon>Mycolicibacterium</taxon>
    </lineage>
</organism>
<dbReference type="AlphaFoldDB" id="A0A0H5RU10"/>
<evidence type="ECO:0000313" key="2">
    <source>
        <dbReference type="EMBL" id="CRZ17640.1"/>
    </source>
</evidence>
<keyword evidence="3" id="KW-1185">Reference proteome</keyword>
<gene>
    <name evidence="2" type="ORF">BN2156_04530</name>
</gene>
<reference evidence="3" key="1">
    <citation type="submission" date="2015-07" db="EMBL/GenBank/DDBJ databases">
        <authorList>
            <person name="Urmite Genomes"/>
        </authorList>
    </citation>
    <scope>NUCLEOTIDE SEQUENCE [LARGE SCALE GENOMIC DNA]</scope>
    <source>
        <strain evidence="3">type strain: ATCC 49404</strain>
    </source>
</reference>
<evidence type="ECO:0000256" key="1">
    <source>
        <dbReference type="SAM" id="Phobius"/>
    </source>
</evidence>
<proteinExistence type="predicted"/>
<dbReference type="EMBL" id="CWKH01000002">
    <property type="protein sequence ID" value="CRZ17640.1"/>
    <property type="molecule type" value="Genomic_DNA"/>
</dbReference>
<sequence>MAVAETHRVVHHPLDRVIPMPHQEALTVLAEVSEGRLASLRKLLGRIPDHVERWDVLPFEKLSGLHFARLVLFDPTRDLDGHPVPAQVALMTDVDAPLRAHLDELATIGGDGIDAVFSHCVGYPGTASMSERRAFLLAHQVKAAAAHINRRGRSVSQIRQEDRLQREINTFLDGGDLGSLDPGKIKSAIVDFVRDREDLTWALEPAEGPSLLWRAKEALHKYFWIVALAVVTVAFLPLVVLGLGLFALVLRYHEKHDQPDTRAAAPDAVRAYRDDEDYWAHNQIVAVGFLKPGSFRRLTTTAILFLTDYATRHIYNRGTLSGLNTIHFARWVRMNGNRGLFFSSNYDGSLESYMNDFIDKAFWGLNAIFSNGDGFPRTRFLFFGGITDEKAYKKLLPTRQAPSNVWYSAYPHLTTKNIANNEAIRHGLSTKMDDAQTRRWLRRFGCGNDLPESNWAARKLDSIPWDRLWLSN</sequence>
<keyword evidence="1" id="KW-0472">Membrane</keyword>
<feature type="transmembrane region" description="Helical" evidence="1">
    <location>
        <begin position="222"/>
        <end position="250"/>
    </location>
</feature>
<keyword evidence="1" id="KW-0812">Transmembrane</keyword>
<dbReference type="Proteomes" id="UP000199147">
    <property type="component" value="Unassembled WGS sequence"/>
</dbReference>
<evidence type="ECO:0000313" key="3">
    <source>
        <dbReference type="Proteomes" id="UP000199147"/>
    </source>
</evidence>
<protein>
    <submittedName>
        <fullName evidence="2">Uncharacterized protein</fullName>
    </submittedName>
</protein>
<dbReference type="STRING" id="146018.BN2156_04530"/>
<keyword evidence="1" id="KW-1133">Transmembrane helix</keyword>
<name>A0A0H5RU10_9MYCO</name>